<dbReference type="EMBL" id="VLTL01000008">
    <property type="protein sequence ID" value="KAA0171150.1"/>
    <property type="molecule type" value="Genomic_DNA"/>
</dbReference>
<organism evidence="5 8">
    <name type="scientific">Cafeteria roenbergensis</name>
    <name type="common">Marine flagellate</name>
    <dbReference type="NCBI Taxonomy" id="33653"/>
    <lineage>
        <taxon>Eukaryota</taxon>
        <taxon>Sar</taxon>
        <taxon>Stramenopiles</taxon>
        <taxon>Bigyra</taxon>
        <taxon>Opalozoa</taxon>
        <taxon>Bicosoecida</taxon>
        <taxon>Cafeteriaceae</taxon>
        <taxon>Cafeteria</taxon>
    </lineage>
</organism>
<dbReference type="GO" id="GO:0008173">
    <property type="term" value="F:RNA methyltransferase activity"/>
    <property type="evidence" value="ECO:0007669"/>
    <property type="project" value="UniProtKB-ARBA"/>
</dbReference>
<dbReference type="SUPFAM" id="SSF53335">
    <property type="entry name" value="S-adenosyl-L-methionine-dependent methyltransferases"/>
    <property type="match status" value="2"/>
</dbReference>
<proteinExistence type="inferred from homology"/>
<evidence type="ECO:0000256" key="2">
    <source>
        <dbReference type="ARBA" id="ARBA00022603"/>
    </source>
</evidence>
<evidence type="ECO:0000313" key="9">
    <source>
        <dbReference type="Proteomes" id="UP000324907"/>
    </source>
</evidence>
<evidence type="ECO:0000256" key="3">
    <source>
        <dbReference type="ARBA" id="ARBA00022679"/>
    </source>
</evidence>
<sequence>MRELEEEKHRPAAADAAGAPVSAVSGASGAAQSSPTSEARRPGKHGHPSKCATRKAKRPRTATAADAAAAATADAAASPVEVLPPHTSWQAFYALNKANFFKPRAYGHLIFKALEEVLLRPAEDSGEEEGPVVLEVGCGNGSNVIPLATLARRAEASWGGGAAGPGARGDSSAAEGATSSAAAAQGGQASGRVPSEPAKAETLASSAGAAAGASHGAADSATDAAGPGAAGHPRGKPTIIACDVAETALTAIAALPQFDAGLSRLYQWDVTQPVASAMPLGGAQPPPALQGRCADVAIVTFVLSAVPPGQMLAAMRHIAACVKPGGRVCFIDYAIGDMKVAGLEGTGERAHGAFADHLWLGGRCFRRADGTLSYFFEAQELAELGRKSGLVPERLHPAGWSAGDVEAAQASPELPIQYHTVGLRNRKTGESMARVTVAAQFRKPFAPGSA</sequence>
<evidence type="ECO:0008006" key="11">
    <source>
        <dbReference type="Google" id="ProtNLM"/>
    </source>
</evidence>
<dbReference type="GO" id="GO:0008757">
    <property type="term" value="F:S-adenosylmethionine-dependent methyltransferase activity"/>
    <property type="evidence" value="ECO:0007669"/>
    <property type="project" value="UniProtKB-ARBA"/>
</dbReference>
<feature type="compositionally biased region" description="Gly residues" evidence="4">
    <location>
        <begin position="158"/>
        <end position="167"/>
    </location>
</feature>
<dbReference type="PANTHER" id="PTHR22809:SF14">
    <property type="entry name" value="TRNA N(3)-METHYLCYTIDINE METHYLTRANSFERASE"/>
    <property type="match status" value="1"/>
</dbReference>
<dbReference type="EMBL" id="VLTN01000004">
    <property type="protein sequence ID" value="KAA0156462.1"/>
    <property type="molecule type" value="Genomic_DNA"/>
</dbReference>
<comment type="similarity">
    <text evidence="1">Belongs to the methyltransferase superfamily. METL family.</text>
</comment>
<dbReference type="GO" id="GO:0032259">
    <property type="term" value="P:methylation"/>
    <property type="evidence" value="ECO:0007669"/>
    <property type="project" value="UniProtKB-KW"/>
</dbReference>
<evidence type="ECO:0000313" key="7">
    <source>
        <dbReference type="EMBL" id="KAA0171150.1"/>
    </source>
</evidence>
<feature type="compositionally biased region" description="Low complexity" evidence="4">
    <location>
        <begin position="13"/>
        <end position="35"/>
    </location>
</feature>
<name>A0A5A8CTJ0_CAFRO</name>
<dbReference type="Proteomes" id="UP000324907">
    <property type="component" value="Unassembled WGS sequence"/>
</dbReference>
<keyword evidence="3" id="KW-0808">Transferase</keyword>
<evidence type="ECO:0000313" key="10">
    <source>
        <dbReference type="Proteomes" id="UP000325113"/>
    </source>
</evidence>
<dbReference type="EMBL" id="VLTM01000002">
    <property type="protein sequence ID" value="KAA0168567.1"/>
    <property type="molecule type" value="Genomic_DNA"/>
</dbReference>
<feature type="compositionally biased region" description="Basic and acidic residues" evidence="4">
    <location>
        <begin position="1"/>
        <end position="12"/>
    </location>
</feature>
<accession>A0A5A8CTJ0</accession>
<comment type="caution">
    <text evidence="5">The sequence shown here is derived from an EMBL/GenBank/DDBJ whole genome shotgun (WGS) entry which is preliminary data.</text>
</comment>
<dbReference type="Gene3D" id="3.40.50.150">
    <property type="entry name" value="Vaccinia Virus protein VP39"/>
    <property type="match status" value="1"/>
</dbReference>
<keyword evidence="2" id="KW-0489">Methyltransferase</keyword>
<keyword evidence="8" id="KW-1185">Reference proteome</keyword>
<evidence type="ECO:0000313" key="6">
    <source>
        <dbReference type="EMBL" id="KAA0168567.1"/>
    </source>
</evidence>
<dbReference type="Pfam" id="PF13489">
    <property type="entry name" value="Methyltransf_23"/>
    <property type="match status" value="1"/>
</dbReference>
<dbReference type="InterPro" id="IPR026113">
    <property type="entry name" value="METTL2/6/8-like"/>
</dbReference>
<dbReference type="InterPro" id="IPR029063">
    <property type="entry name" value="SAM-dependent_MTases_sf"/>
</dbReference>
<evidence type="ECO:0000256" key="1">
    <source>
        <dbReference type="ARBA" id="ARBA00009725"/>
    </source>
</evidence>
<reference evidence="8 9" key="1">
    <citation type="submission" date="2019-07" db="EMBL/GenBank/DDBJ databases">
        <title>Genomes of Cafeteria roenbergensis.</title>
        <authorList>
            <person name="Fischer M.G."/>
            <person name="Hackl T."/>
            <person name="Roman M."/>
        </authorList>
    </citation>
    <scope>NUCLEOTIDE SEQUENCE [LARGE SCALE GENOMIC DNA]</scope>
    <source>
        <strain evidence="5 8">BVI</strain>
        <strain evidence="6 10">Cflag</strain>
        <strain evidence="7 9">RCC970-E3</strain>
    </source>
</reference>
<dbReference type="PANTHER" id="PTHR22809">
    <property type="entry name" value="METHYLTRANSFERASE-RELATED"/>
    <property type="match status" value="1"/>
</dbReference>
<evidence type="ECO:0000256" key="4">
    <source>
        <dbReference type="SAM" id="MobiDB-lite"/>
    </source>
</evidence>
<feature type="region of interest" description="Disordered" evidence="4">
    <location>
        <begin position="157"/>
        <end position="233"/>
    </location>
</feature>
<evidence type="ECO:0000313" key="5">
    <source>
        <dbReference type="EMBL" id="KAA0156462.1"/>
    </source>
</evidence>
<feature type="compositionally biased region" description="Low complexity" evidence="4">
    <location>
        <begin position="168"/>
        <end position="191"/>
    </location>
</feature>
<dbReference type="Proteomes" id="UP000323011">
    <property type="component" value="Unassembled WGS sequence"/>
</dbReference>
<feature type="compositionally biased region" description="Basic residues" evidence="4">
    <location>
        <begin position="42"/>
        <end position="60"/>
    </location>
</feature>
<feature type="region of interest" description="Disordered" evidence="4">
    <location>
        <begin position="1"/>
        <end position="63"/>
    </location>
</feature>
<gene>
    <name evidence="7" type="ORF">FNF28_00917</name>
    <name evidence="5" type="ORF">FNF29_01253</name>
    <name evidence="6" type="ORF">FNF31_00447</name>
</gene>
<dbReference type="Proteomes" id="UP000325113">
    <property type="component" value="Unassembled WGS sequence"/>
</dbReference>
<evidence type="ECO:0000313" key="8">
    <source>
        <dbReference type="Proteomes" id="UP000323011"/>
    </source>
</evidence>
<dbReference type="AlphaFoldDB" id="A0A5A8CTJ0"/>
<feature type="compositionally biased region" description="Low complexity" evidence="4">
    <location>
        <begin position="204"/>
        <end position="232"/>
    </location>
</feature>
<protein>
    <recommendedName>
        <fullName evidence="11">Methyltransferase type 12 domain-containing protein</fullName>
    </recommendedName>
</protein>